<protein>
    <recommendedName>
        <fullName evidence="6">N-acetyl-gamma-glutamyl-phosphate reductase</fullName>
        <shortName evidence="6">AGPR</shortName>
        <ecNumber evidence="6">1.2.1.38</ecNumber>
    </recommendedName>
    <alternativeName>
        <fullName evidence="6">N-acetyl-glutamate semialdehyde dehydrogenase</fullName>
        <shortName evidence="6">NAGSA dehydrogenase</shortName>
    </alternativeName>
</protein>
<evidence type="ECO:0000256" key="6">
    <source>
        <dbReference type="HAMAP-Rule" id="MF_01110"/>
    </source>
</evidence>
<dbReference type="GO" id="GO:0003942">
    <property type="term" value="F:N-acetyl-gamma-glutamyl-phosphate reductase activity"/>
    <property type="evidence" value="ECO:0007669"/>
    <property type="project" value="UniProtKB-EC"/>
</dbReference>
<evidence type="ECO:0000259" key="7">
    <source>
        <dbReference type="SMART" id="SM00859"/>
    </source>
</evidence>
<dbReference type="EC" id="1.2.1.38" evidence="6"/>
<evidence type="ECO:0000256" key="1">
    <source>
        <dbReference type="ARBA" id="ARBA00022490"/>
    </source>
</evidence>
<dbReference type="Proteomes" id="UP001652445">
    <property type="component" value="Unassembled WGS sequence"/>
</dbReference>
<dbReference type="InterPro" id="IPR010136">
    <property type="entry name" value="AGPR_type-2"/>
</dbReference>
<dbReference type="InterPro" id="IPR050085">
    <property type="entry name" value="AGPR"/>
</dbReference>
<evidence type="ECO:0000313" key="9">
    <source>
        <dbReference type="Proteomes" id="UP001652445"/>
    </source>
</evidence>
<dbReference type="SUPFAM" id="SSF55347">
    <property type="entry name" value="Glyceraldehyde-3-phosphate dehydrogenase-like, C-terminal domain"/>
    <property type="match status" value="1"/>
</dbReference>
<accession>A0ABT2UK98</accession>
<evidence type="ECO:0000256" key="3">
    <source>
        <dbReference type="ARBA" id="ARBA00022605"/>
    </source>
</evidence>
<dbReference type="RefSeq" id="WP_262686090.1">
    <property type="nucleotide sequence ID" value="NZ_JAOQIO010000089.1"/>
</dbReference>
<proteinExistence type="inferred from homology"/>
<dbReference type="SMART" id="SM00859">
    <property type="entry name" value="Semialdhyde_dh"/>
    <property type="match status" value="1"/>
</dbReference>
<dbReference type="InterPro" id="IPR036291">
    <property type="entry name" value="NAD(P)-bd_dom_sf"/>
</dbReference>
<keyword evidence="9" id="KW-1185">Reference proteome</keyword>
<dbReference type="CDD" id="cd23935">
    <property type="entry name" value="AGPR_2_C"/>
    <property type="match status" value="1"/>
</dbReference>
<evidence type="ECO:0000256" key="2">
    <source>
        <dbReference type="ARBA" id="ARBA00022571"/>
    </source>
</evidence>
<organism evidence="8 9">
    <name type="scientific">Paenibacillus baimaensis</name>
    <dbReference type="NCBI Taxonomy" id="2982185"/>
    <lineage>
        <taxon>Bacteria</taxon>
        <taxon>Bacillati</taxon>
        <taxon>Bacillota</taxon>
        <taxon>Bacilli</taxon>
        <taxon>Bacillales</taxon>
        <taxon>Paenibacillaceae</taxon>
        <taxon>Paenibacillus</taxon>
    </lineage>
</organism>
<keyword evidence="4 6" id="KW-0521">NADP</keyword>
<evidence type="ECO:0000256" key="4">
    <source>
        <dbReference type="ARBA" id="ARBA00022857"/>
    </source>
</evidence>
<feature type="active site" evidence="6">
    <location>
        <position position="116"/>
    </location>
</feature>
<dbReference type="InterPro" id="IPR000534">
    <property type="entry name" value="Semialdehyde_DH_NAD-bd"/>
</dbReference>
<dbReference type="Pfam" id="PF22698">
    <property type="entry name" value="Semialdhyde_dhC_1"/>
    <property type="match status" value="1"/>
</dbReference>
<comment type="function">
    <text evidence="6">Catalyzes the NADPH-dependent reduction of N-acetyl-5-glutamyl phosphate to yield N-acetyl-L-glutamate 5-semialdehyde.</text>
</comment>
<keyword evidence="3 6" id="KW-0028">Amino-acid biosynthesis</keyword>
<comment type="pathway">
    <text evidence="6">Amino-acid biosynthesis; L-arginine biosynthesis; N(2)-acetyl-L-ornithine from L-glutamate: step 3/4.</text>
</comment>
<evidence type="ECO:0000256" key="5">
    <source>
        <dbReference type="ARBA" id="ARBA00023002"/>
    </source>
</evidence>
<evidence type="ECO:0000313" key="8">
    <source>
        <dbReference type="EMBL" id="MCU6795037.1"/>
    </source>
</evidence>
<sequence length="317" mass="35273">MSNTVFVDGQEGTTGLKIFEYLSKITGIQVLTIDPLKRKDPQARSELLNAADIVFLCLPDAAAKESVSLVTNSKTKIINTSTTFRTDPDWVYGLPELTGSQREAIRSSTRVSVPGCHATGFILSLRPLIDAGVVPRDYPVSCYSVTGYSGGGKSKIEMYEDASIVNERKLGVPRHYALQHTHKHIPEMQKYTNLQYEPLFTPIIANYYQGLAMSVPLIKRNLTKQMSAKNVHELLSAYYGSEPFVRVMPYESDAYLDEGYFKLAECSNTNRIEIFVFGEGDHIHLLSRYDNLGKGASGAAIQNMNLMLGYDEGYCLI</sequence>
<dbReference type="NCBIfam" id="TIGR01851">
    <property type="entry name" value="argC_other"/>
    <property type="match status" value="1"/>
</dbReference>
<comment type="caution">
    <text evidence="8">The sequence shown here is derived from an EMBL/GenBank/DDBJ whole genome shotgun (WGS) entry which is preliminary data.</text>
</comment>
<dbReference type="InterPro" id="IPR058924">
    <property type="entry name" value="AGPR_dimerisation_dom"/>
</dbReference>
<keyword evidence="5 6" id="KW-0560">Oxidoreductase</keyword>
<feature type="domain" description="Semialdehyde dehydrogenase NAD-binding" evidence="7">
    <location>
        <begin position="4"/>
        <end position="105"/>
    </location>
</feature>
<dbReference type="Gene3D" id="3.30.360.10">
    <property type="entry name" value="Dihydrodipicolinate Reductase, domain 2"/>
    <property type="match status" value="1"/>
</dbReference>
<gene>
    <name evidence="6 8" type="primary">argC</name>
    <name evidence="8" type="ORF">OB236_23295</name>
</gene>
<dbReference type="CDD" id="cd17896">
    <property type="entry name" value="AGPR_2_N"/>
    <property type="match status" value="1"/>
</dbReference>
<keyword evidence="2 6" id="KW-0055">Arginine biosynthesis</keyword>
<comment type="catalytic activity">
    <reaction evidence="6">
        <text>N-acetyl-L-glutamate 5-semialdehyde + phosphate + NADP(+) = N-acetyl-L-glutamyl 5-phosphate + NADPH + H(+)</text>
        <dbReference type="Rhea" id="RHEA:21588"/>
        <dbReference type="ChEBI" id="CHEBI:15378"/>
        <dbReference type="ChEBI" id="CHEBI:29123"/>
        <dbReference type="ChEBI" id="CHEBI:43474"/>
        <dbReference type="ChEBI" id="CHEBI:57783"/>
        <dbReference type="ChEBI" id="CHEBI:57936"/>
        <dbReference type="ChEBI" id="CHEBI:58349"/>
        <dbReference type="EC" id="1.2.1.38"/>
    </reaction>
</comment>
<dbReference type="PANTHER" id="PTHR32338">
    <property type="entry name" value="N-ACETYL-GAMMA-GLUTAMYL-PHOSPHATE REDUCTASE, CHLOROPLASTIC-RELATED-RELATED"/>
    <property type="match status" value="1"/>
</dbReference>
<name>A0ABT2UK98_9BACL</name>
<dbReference type="Gene3D" id="3.40.50.720">
    <property type="entry name" value="NAD(P)-binding Rossmann-like Domain"/>
    <property type="match status" value="1"/>
</dbReference>
<reference evidence="8 9" key="1">
    <citation type="submission" date="2022-09" db="EMBL/GenBank/DDBJ databases">
        <authorList>
            <person name="Han X.L."/>
            <person name="Wang Q."/>
            <person name="Lu T."/>
        </authorList>
    </citation>
    <scope>NUCLEOTIDE SEQUENCE [LARGE SCALE GENOMIC DNA]</scope>
    <source>
        <strain evidence="8 9">WQ 127069</strain>
    </source>
</reference>
<dbReference type="HAMAP" id="MF_01110">
    <property type="entry name" value="ArgC_type2"/>
    <property type="match status" value="1"/>
</dbReference>
<dbReference type="Pfam" id="PF01118">
    <property type="entry name" value="Semialdhyde_dh"/>
    <property type="match status" value="1"/>
</dbReference>
<dbReference type="SUPFAM" id="SSF51735">
    <property type="entry name" value="NAD(P)-binding Rossmann-fold domains"/>
    <property type="match status" value="1"/>
</dbReference>
<comment type="similarity">
    <text evidence="6">Belongs to the NAGSA dehydrogenase family. Type 2 subfamily.</text>
</comment>
<dbReference type="EMBL" id="JAOQIO010000089">
    <property type="protein sequence ID" value="MCU6795037.1"/>
    <property type="molecule type" value="Genomic_DNA"/>
</dbReference>
<comment type="subcellular location">
    <subcellularLocation>
        <location evidence="6">Cytoplasm</location>
    </subcellularLocation>
</comment>
<dbReference type="PANTHER" id="PTHR32338:SF10">
    <property type="entry name" value="N-ACETYL-GAMMA-GLUTAMYL-PHOSPHATE REDUCTASE, CHLOROPLASTIC-RELATED"/>
    <property type="match status" value="1"/>
</dbReference>
<keyword evidence="1 6" id="KW-0963">Cytoplasm</keyword>